<dbReference type="Pfam" id="PF07730">
    <property type="entry name" value="HisKA_3"/>
    <property type="match status" value="1"/>
</dbReference>
<name>A0A7G9LCE6_9FLAO</name>
<evidence type="ECO:0000256" key="6">
    <source>
        <dbReference type="ARBA" id="ARBA00022777"/>
    </source>
</evidence>
<accession>A0A7G9LCE6</accession>
<evidence type="ECO:0000256" key="4">
    <source>
        <dbReference type="ARBA" id="ARBA00022679"/>
    </source>
</evidence>
<dbReference type="InterPro" id="IPR003594">
    <property type="entry name" value="HATPase_dom"/>
</dbReference>
<dbReference type="AlphaFoldDB" id="A0A7G9LCE6"/>
<dbReference type="SMART" id="SM00387">
    <property type="entry name" value="HATPase_c"/>
    <property type="match status" value="1"/>
</dbReference>
<dbReference type="Gene3D" id="1.20.5.1930">
    <property type="match status" value="1"/>
</dbReference>
<keyword evidence="10" id="KW-0472">Membrane</keyword>
<keyword evidence="6 12" id="KW-0418">Kinase</keyword>
<dbReference type="RefSeq" id="WP_187483177.1">
    <property type="nucleotide sequence ID" value="NZ_CP060695.1"/>
</dbReference>
<evidence type="ECO:0000256" key="2">
    <source>
        <dbReference type="ARBA" id="ARBA00012438"/>
    </source>
</evidence>
<keyword evidence="4" id="KW-0808">Transferase</keyword>
<dbReference type="InterPro" id="IPR011712">
    <property type="entry name" value="Sig_transdc_His_kin_sub3_dim/P"/>
</dbReference>
<dbReference type="EMBL" id="CP060695">
    <property type="protein sequence ID" value="QNM86295.1"/>
    <property type="molecule type" value="Genomic_DNA"/>
</dbReference>
<evidence type="ECO:0000256" key="5">
    <source>
        <dbReference type="ARBA" id="ARBA00022741"/>
    </source>
</evidence>
<evidence type="ECO:0000313" key="13">
    <source>
        <dbReference type="Proteomes" id="UP000515808"/>
    </source>
</evidence>
<reference evidence="12 13" key="1">
    <citation type="submission" date="2020-08" db="EMBL/GenBank/DDBJ databases">
        <title>Polaribacter sp. L12M9 isolated from gut of the Korean scallop.</title>
        <authorList>
            <person name="Jeong Y.S."/>
        </authorList>
    </citation>
    <scope>NUCLEOTIDE SEQUENCE [LARGE SCALE GENOMIC DNA]</scope>
    <source>
        <strain evidence="12 13">L12M9</strain>
    </source>
</reference>
<proteinExistence type="predicted"/>
<dbReference type="SUPFAM" id="SSF55874">
    <property type="entry name" value="ATPase domain of HSP90 chaperone/DNA topoisomerase II/histidine kinase"/>
    <property type="match status" value="1"/>
</dbReference>
<evidence type="ECO:0000313" key="12">
    <source>
        <dbReference type="EMBL" id="QNM86295.1"/>
    </source>
</evidence>
<dbReference type="Pfam" id="PF02518">
    <property type="entry name" value="HATPase_c"/>
    <property type="match status" value="1"/>
</dbReference>
<dbReference type="PANTHER" id="PTHR24421">
    <property type="entry name" value="NITRATE/NITRITE SENSOR PROTEIN NARX-RELATED"/>
    <property type="match status" value="1"/>
</dbReference>
<sequence length="403" mass="45988">MSQTYIKETSTLLKDKKGYFETEKKISSQIILGALLFLDKKNELALQKLKEVSIDNEHFIYKIQSKYKNYWLYKVHSKMNKIDSLIYLNEYLEIERELNHSASLASVSDLETKYQTEKKEKENLQLKQDNLEAEAKRVKNRNLLIGSLLFILLAGTIGILSLKNSKRKRKLAEQEKELETQKNLTLLKEQELTTINAMVDGQEKERKRIAEDLHDNLGSVLATLKLHFENLQINKEKKKINQDELFNKTESLIDEAYLKVRSIAHAKNAGVIANQGLLTAVKMMAEKISSADSIKIEVIDFGLDKRLENSLETTVFRIIQELITNIIKHAEAKNATINISLYDKNLNIIIEDDGKGFEVKKVNLKGGMGISSIKTRIEHLKGTFEIDSIKGKGASVIINIPIE</sequence>
<keyword evidence="3" id="KW-0597">Phosphoprotein</keyword>
<keyword evidence="10" id="KW-1133">Transmembrane helix</keyword>
<dbReference type="KEGG" id="ppec:H9W90_04010"/>
<evidence type="ECO:0000256" key="8">
    <source>
        <dbReference type="ARBA" id="ARBA00023012"/>
    </source>
</evidence>
<dbReference type="Proteomes" id="UP000515808">
    <property type="component" value="Chromosome"/>
</dbReference>
<dbReference type="InterPro" id="IPR005467">
    <property type="entry name" value="His_kinase_dom"/>
</dbReference>
<organism evidence="12 13">
    <name type="scientific">Polaribacter pectinis</name>
    <dbReference type="NCBI Taxonomy" id="2738844"/>
    <lineage>
        <taxon>Bacteria</taxon>
        <taxon>Pseudomonadati</taxon>
        <taxon>Bacteroidota</taxon>
        <taxon>Flavobacteriia</taxon>
        <taxon>Flavobacteriales</taxon>
        <taxon>Flavobacteriaceae</taxon>
    </lineage>
</organism>
<dbReference type="EC" id="2.7.13.3" evidence="2"/>
<dbReference type="PROSITE" id="PS50109">
    <property type="entry name" value="HIS_KIN"/>
    <property type="match status" value="1"/>
</dbReference>
<dbReference type="GO" id="GO:0046983">
    <property type="term" value="F:protein dimerization activity"/>
    <property type="evidence" value="ECO:0007669"/>
    <property type="project" value="InterPro"/>
</dbReference>
<keyword evidence="8" id="KW-0902">Two-component regulatory system</keyword>
<gene>
    <name evidence="12" type="ORF">H9W90_04010</name>
</gene>
<evidence type="ECO:0000256" key="7">
    <source>
        <dbReference type="ARBA" id="ARBA00022840"/>
    </source>
</evidence>
<dbReference type="GO" id="GO:0005524">
    <property type="term" value="F:ATP binding"/>
    <property type="evidence" value="ECO:0007669"/>
    <property type="project" value="UniProtKB-KW"/>
</dbReference>
<dbReference type="GO" id="GO:0000155">
    <property type="term" value="F:phosphorelay sensor kinase activity"/>
    <property type="evidence" value="ECO:0007669"/>
    <property type="project" value="InterPro"/>
</dbReference>
<dbReference type="PANTHER" id="PTHR24421:SF10">
    <property type="entry name" value="NITRATE_NITRITE SENSOR PROTEIN NARQ"/>
    <property type="match status" value="1"/>
</dbReference>
<keyword evidence="13" id="KW-1185">Reference proteome</keyword>
<dbReference type="InterPro" id="IPR036890">
    <property type="entry name" value="HATPase_C_sf"/>
</dbReference>
<dbReference type="CDD" id="cd16917">
    <property type="entry name" value="HATPase_UhpB-NarQ-NarX-like"/>
    <property type="match status" value="1"/>
</dbReference>
<evidence type="ECO:0000256" key="3">
    <source>
        <dbReference type="ARBA" id="ARBA00022553"/>
    </source>
</evidence>
<evidence type="ECO:0000256" key="10">
    <source>
        <dbReference type="SAM" id="Phobius"/>
    </source>
</evidence>
<dbReference type="GO" id="GO:0016020">
    <property type="term" value="C:membrane"/>
    <property type="evidence" value="ECO:0007669"/>
    <property type="project" value="InterPro"/>
</dbReference>
<keyword evidence="9" id="KW-0175">Coiled coil</keyword>
<evidence type="ECO:0000256" key="1">
    <source>
        <dbReference type="ARBA" id="ARBA00000085"/>
    </source>
</evidence>
<keyword evidence="10" id="KW-0812">Transmembrane</keyword>
<feature type="transmembrane region" description="Helical" evidence="10">
    <location>
        <begin position="143"/>
        <end position="162"/>
    </location>
</feature>
<evidence type="ECO:0000256" key="9">
    <source>
        <dbReference type="SAM" id="Coils"/>
    </source>
</evidence>
<feature type="domain" description="Histidine kinase" evidence="11">
    <location>
        <begin position="317"/>
        <end position="403"/>
    </location>
</feature>
<keyword evidence="5" id="KW-0547">Nucleotide-binding</keyword>
<dbReference type="Gene3D" id="3.30.565.10">
    <property type="entry name" value="Histidine kinase-like ATPase, C-terminal domain"/>
    <property type="match status" value="1"/>
</dbReference>
<protein>
    <recommendedName>
        <fullName evidence="2">histidine kinase</fullName>
        <ecNumber evidence="2">2.7.13.3</ecNumber>
    </recommendedName>
</protein>
<dbReference type="InterPro" id="IPR050482">
    <property type="entry name" value="Sensor_HK_TwoCompSys"/>
</dbReference>
<keyword evidence="7" id="KW-0067">ATP-binding</keyword>
<comment type="catalytic activity">
    <reaction evidence="1">
        <text>ATP + protein L-histidine = ADP + protein N-phospho-L-histidine.</text>
        <dbReference type="EC" id="2.7.13.3"/>
    </reaction>
</comment>
<feature type="coiled-coil region" evidence="9">
    <location>
        <begin position="107"/>
        <end position="184"/>
    </location>
</feature>
<evidence type="ECO:0000259" key="11">
    <source>
        <dbReference type="PROSITE" id="PS50109"/>
    </source>
</evidence>